<dbReference type="RefSeq" id="WP_013538131.1">
    <property type="nucleotide sequence ID" value="NC_014926.1"/>
</dbReference>
<accession>E8T3T8</accession>
<organism evidence="2 3">
    <name type="scientific">Thermovibrio ammonificans (strain DSM 15698 / JCM 12110 / HB-1)</name>
    <dbReference type="NCBI Taxonomy" id="648996"/>
    <lineage>
        <taxon>Bacteria</taxon>
        <taxon>Pseudomonadati</taxon>
        <taxon>Aquificota</taxon>
        <taxon>Aquificia</taxon>
        <taxon>Desulfurobacteriales</taxon>
        <taxon>Desulfurobacteriaceae</taxon>
        <taxon>Thermovibrio</taxon>
    </lineage>
</organism>
<keyword evidence="3" id="KW-1185">Reference proteome</keyword>
<dbReference type="HOGENOM" id="CLU_2425993_0_0_0"/>
<name>E8T3T8_THEA1</name>
<reference evidence="2" key="1">
    <citation type="submission" date="2011-01" db="EMBL/GenBank/DDBJ databases">
        <title>Complete sequence of chromosome of Thermovibrio ammonificans HB-1.</title>
        <authorList>
            <consortium name="US DOE Joint Genome Institute"/>
            <person name="Lucas S."/>
            <person name="Copeland A."/>
            <person name="Lapidus A."/>
            <person name="Cheng J.-F."/>
            <person name="Goodwin L."/>
            <person name="Pitluck S."/>
            <person name="Davenport K."/>
            <person name="Detter J.C."/>
            <person name="Han C."/>
            <person name="Tapia R."/>
            <person name="Land M."/>
            <person name="Hauser L."/>
            <person name="Kyrpides N."/>
            <person name="Ivanova N."/>
            <person name="Ovchinnikova G."/>
            <person name="Vetriani C."/>
            <person name="Woyke T."/>
        </authorList>
    </citation>
    <scope>NUCLEOTIDE SEQUENCE [LARGE SCALE GENOMIC DNA]</scope>
    <source>
        <strain evidence="2">HB-1</strain>
    </source>
</reference>
<protein>
    <submittedName>
        <fullName evidence="2">Uncharacterized protein</fullName>
    </submittedName>
</protein>
<proteinExistence type="predicted"/>
<dbReference type="AlphaFoldDB" id="E8T3T8"/>
<dbReference type="STRING" id="648996.Theam_1382"/>
<dbReference type="EMBL" id="CP002444">
    <property type="protein sequence ID" value="ADU97345.1"/>
    <property type="molecule type" value="Genomic_DNA"/>
</dbReference>
<evidence type="ECO:0000313" key="2">
    <source>
        <dbReference type="EMBL" id="ADU97345.1"/>
    </source>
</evidence>
<dbReference type="KEGG" id="tam:Theam_1382"/>
<evidence type="ECO:0000313" key="3">
    <source>
        <dbReference type="Proteomes" id="UP000006362"/>
    </source>
</evidence>
<dbReference type="Proteomes" id="UP000006362">
    <property type="component" value="Chromosome"/>
</dbReference>
<sequence length="91" mass="10505">MKDNDIVLPNFRAPKKAKKKRKEQDRSRALKVKLSLYGKTTRYATHKPTTRVRRGGRNRPQSASTQTFASKQNLTEAFNIFDELGELLKDL</sequence>
<evidence type="ECO:0000256" key="1">
    <source>
        <dbReference type="SAM" id="MobiDB-lite"/>
    </source>
</evidence>
<feature type="region of interest" description="Disordered" evidence="1">
    <location>
        <begin position="1"/>
        <end position="29"/>
    </location>
</feature>
<gene>
    <name evidence="2" type="ordered locus">Theam_1382</name>
</gene>